<proteinExistence type="predicted"/>
<dbReference type="EMBL" id="CAGKOT010000077">
    <property type="protein sequence ID" value="CAB5392501.1"/>
    <property type="molecule type" value="Genomic_DNA"/>
</dbReference>
<dbReference type="Proteomes" id="UP000684084">
    <property type="component" value="Unassembled WGS sequence"/>
</dbReference>
<accession>A0A916EJ38</accession>
<dbReference type="VEuPathDB" id="FungiDB:RhiirFUN_008200"/>
<sequence>MILKERGLSSKSTADAISEAERLFDLYFQDLVNVAKNAYESYSYFEAPEKNCNKKFIDDKKISVANKLNRQTVILGTSGCGKTRLCFEALCQNYGLYLVVLPYSVGSVDLEESARWTRDKIQDKQPKEALRSGQELYLIFRDVEGLNSFCQTILKDIKDKFTEIFPIVYDEAQSHTTYLPETFHSVQLNKDRARPFFSIVVRCLSTLSYSFIGAFDCITGSGLSLLRVNDKISTKAKEELQ</sequence>
<dbReference type="AlphaFoldDB" id="A0A916EJ38"/>
<name>A0A916EJ38_9GLOM</name>
<evidence type="ECO:0000313" key="2">
    <source>
        <dbReference type="Proteomes" id="UP000684084"/>
    </source>
</evidence>
<comment type="caution">
    <text evidence="1">The sequence shown here is derived from an EMBL/GenBank/DDBJ whole genome shotgun (WGS) entry which is preliminary data.</text>
</comment>
<gene>
    <name evidence="1" type="ORF">CHRIB12_LOCUS22429</name>
</gene>
<protein>
    <submittedName>
        <fullName evidence="1">Uncharacterized protein</fullName>
    </submittedName>
</protein>
<reference evidence="1" key="1">
    <citation type="submission" date="2020-05" db="EMBL/GenBank/DDBJ databases">
        <authorList>
            <person name="Rincon C."/>
            <person name="Sanders R I."/>
            <person name="Robbins C."/>
            <person name="Chaturvedi A."/>
        </authorList>
    </citation>
    <scope>NUCLEOTIDE SEQUENCE</scope>
    <source>
        <strain evidence="1">CHB12</strain>
    </source>
</reference>
<dbReference type="VEuPathDB" id="FungiDB:RhiirFUN_016827"/>
<dbReference type="OrthoDB" id="2445047at2759"/>
<evidence type="ECO:0000313" key="1">
    <source>
        <dbReference type="EMBL" id="CAB5392501.1"/>
    </source>
</evidence>
<organism evidence="1 2">
    <name type="scientific">Rhizophagus irregularis</name>
    <dbReference type="NCBI Taxonomy" id="588596"/>
    <lineage>
        <taxon>Eukaryota</taxon>
        <taxon>Fungi</taxon>
        <taxon>Fungi incertae sedis</taxon>
        <taxon>Mucoromycota</taxon>
        <taxon>Glomeromycotina</taxon>
        <taxon>Glomeromycetes</taxon>
        <taxon>Glomerales</taxon>
        <taxon>Glomeraceae</taxon>
        <taxon>Rhizophagus</taxon>
    </lineage>
</organism>